<feature type="chain" id="PRO_5040269962" description="SPK domain-containing protein" evidence="1">
    <location>
        <begin position="18"/>
        <end position="119"/>
    </location>
</feature>
<feature type="signal peptide" evidence="1">
    <location>
        <begin position="1"/>
        <end position="17"/>
    </location>
</feature>
<protein>
    <recommendedName>
        <fullName evidence="4">SPK domain-containing protein</fullName>
    </recommendedName>
</protein>
<organism evidence="2 3">
    <name type="scientific">Caenorhabditis angaria</name>
    <dbReference type="NCBI Taxonomy" id="860376"/>
    <lineage>
        <taxon>Eukaryota</taxon>
        <taxon>Metazoa</taxon>
        <taxon>Ecdysozoa</taxon>
        <taxon>Nematoda</taxon>
        <taxon>Chromadorea</taxon>
        <taxon>Rhabditida</taxon>
        <taxon>Rhabditina</taxon>
        <taxon>Rhabditomorpha</taxon>
        <taxon>Rhabditoidea</taxon>
        <taxon>Rhabditidae</taxon>
        <taxon>Peloderinae</taxon>
        <taxon>Caenorhabditis</taxon>
    </lineage>
</organism>
<sequence length="119" mass="13659">MQKKLVFAIFLLKFVSSETNDLKLVFADFMRNQVFQNPDEHKAYFEGSKIVGCQGQNLSYDEFAHEITDKMDRRLGFNITLSSINFQNPAEILKQTINVIYRNSGSLISEVKATCEIIN</sequence>
<evidence type="ECO:0008006" key="4">
    <source>
        <dbReference type="Google" id="ProtNLM"/>
    </source>
</evidence>
<evidence type="ECO:0000313" key="2">
    <source>
        <dbReference type="EMBL" id="CAI5444158.1"/>
    </source>
</evidence>
<keyword evidence="3" id="KW-1185">Reference proteome</keyword>
<keyword evidence="1" id="KW-0732">Signal</keyword>
<evidence type="ECO:0000313" key="3">
    <source>
        <dbReference type="Proteomes" id="UP001152747"/>
    </source>
</evidence>
<dbReference type="EMBL" id="CANHGI010000003">
    <property type="protein sequence ID" value="CAI5444158.1"/>
    <property type="molecule type" value="Genomic_DNA"/>
</dbReference>
<accession>A0A9P1MZ61</accession>
<dbReference type="Proteomes" id="UP001152747">
    <property type="component" value="Unassembled WGS sequence"/>
</dbReference>
<name>A0A9P1MZ61_9PELO</name>
<evidence type="ECO:0000256" key="1">
    <source>
        <dbReference type="SAM" id="SignalP"/>
    </source>
</evidence>
<reference evidence="2" key="1">
    <citation type="submission" date="2022-11" db="EMBL/GenBank/DDBJ databases">
        <authorList>
            <person name="Kikuchi T."/>
        </authorList>
    </citation>
    <scope>NUCLEOTIDE SEQUENCE</scope>
    <source>
        <strain evidence="2">PS1010</strain>
    </source>
</reference>
<gene>
    <name evidence="2" type="ORF">CAMP_LOCUS6795</name>
</gene>
<dbReference type="AlphaFoldDB" id="A0A9P1MZ61"/>
<proteinExistence type="predicted"/>
<comment type="caution">
    <text evidence="2">The sequence shown here is derived from an EMBL/GenBank/DDBJ whole genome shotgun (WGS) entry which is preliminary data.</text>
</comment>